<reference evidence="1" key="1">
    <citation type="submission" date="2023-06" db="EMBL/GenBank/DDBJ databases">
        <authorList>
            <person name="Delattre M."/>
        </authorList>
    </citation>
    <scope>NUCLEOTIDE SEQUENCE</scope>
    <source>
        <strain evidence="1">AF72</strain>
    </source>
</reference>
<keyword evidence="2" id="KW-1185">Reference proteome</keyword>
<evidence type="ECO:0000313" key="1">
    <source>
        <dbReference type="EMBL" id="CAJ0564781.1"/>
    </source>
</evidence>
<sequence>LSEQFKKNYLPEDLQDRMDDLEREYYEGLLTPRVPPGTLDLSEVRNSVYFFS</sequence>
<organism evidence="1 2">
    <name type="scientific">Mesorhabditis spiculigera</name>
    <dbReference type="NCBI Taxonomy" id="96644"/>
    <lineage>
        <taxon>Eukaryota</taxon>
        <taxon>Metazoa</taxon>
        <taxon>Ecdysozoa</taxon>
        <taxon>Nematoda</taxon>
        <taxon>Chromadorea</taxon>
        <taxon>Rhabditida</taxon>
        <taxon>Rhabditina</taxon>
        <taxon>Rhabditomorpha</taxon>
        <taxon>Rhabditoidea</taxon>
        <taxon>Rhabditidae</taxon>
        <taxon>Mesorhabditinae</taxon>
        <taxon>Mesorhabditis</taxon>
    </lineage>
</organism>
<evidence type="ECO:0000313" key="2">
    <source>
        <dbReference type="Proteomes" id="UP001177023"/>
    </source>
</evidence>
<dbReference type="AlphaFoldDB" id="A0AA36C9C1"/>
<dbReference type="Proteomes" id="UP001177023">
    <property type="component" value="Unassembled WGS sequence"/>
</dbReference>
<feature type="non-terminal residue" evidence="1">
    <location>
        <position position="1"/>
    </location>
</feature>
<dbReference type="EMBL" id="CATQJA010000915">
    <property type="protein sequence ID" value="CAJ0564781.1"/>
    <property type="molecule type" value="Genomic_DNA"/>
</dbReference>
<proteinExistence type="predicted"/>
<name>A0AA36C9C1_9BILA</name>
<protein>
    <submittedName>
        <fullName evidence="1">Uncharacterized protein</fullName>
    </submittedName>
</protein>
<accession>A0AA36C9C1</accession>
<gene>
    <name evidence="1" type="ORF">MSPICULIGERA_LOCUS3450</name>
</gene>
<feature type="non-terminal residue" evidence="1">
    <location>
        <position position="52"/>
    </location>
</feature>
<comment type="caution">
    <text evidence="1">The sequence shown here is derived from an EMBL/GenBank/DDBJ whole genome shotgun (WGS) entry which is preliminary data.</text>
</comment>